<feature type="transmembrane region" description="Helical" evidence="1">
    <location>
        <begin position="162"/>
        <end position="188"/>
    </location>
</feature>
<reference evidence="2 3" key="1">
    <citation type="submission" date="2018-05" db="EMBL/GenBank/DDBJ databases">
        <title>Paenibacillus flagellatus sp. nov., isolated from selenium mineral soil.</title>
        <authorList>
            <person name="Dai X."/>
        </authorList>
    </citation>
    <scope>NUCLEOTIDE SEQUENCE [LARGE SCALE GENOMIC DNA]</scope>
    <source>
        <strain evidence="2 3">DXL2</strain>
    </source>
</reference>
<proteinExistence type="predicted"/>
<accession>A0A2V5K654</accession>
<dbReference type="Proteomes" id="UP000247476">
    <property type="component" value="Unassembled WGS sequence"/>
</dbReference>
<dbReference type="OrthoDB" id="8613028at2"/>
<dbReference type="PANTHER" id="PTHR37305">
    <property type="entry name" value="INTEGRAL MEMBRANE PROTEIN-RELATED"/>
    <property type="match status" value="1"/>
</dbReference>
<dbReference type="GO" id="GO:0005886">
    <property type="term" value="C:plasma membrane"/>
    <property type="evidence" value="ECO:0007669"/>
    <property type="project" value="UniProtKB-SubCell"/>
</dbReference>
<dbReference type="RefSeq" id="WP_110839825.1">
    <property type="nucleotide sequence ID" value="NZ_QJVJ01000004.1"/>
</dbReference>
<keyword evidence="1" id="KW-1133">Transmembrane helix</keyword>
<organism evidence="2 3">
    <name type="scientific">Paenibacillus flagellatus</name>
    <dbReference type="NCBI Taxonomy" id="2211139"/>
    <lineage>
        <taxon>Bacteria</taxon>
        <taxon>Bacillati</taxon>
        <taxon>Bacillota</taxon>
        <taxon>Bacilli</taxon>
        <taxon>Bacillales</taxon>
        <taxon>Paenibacillaceae</taxon>
        <taxon>Paenibacillus</taxon>
    </lineage>
</organism>
<evidence type="ECO:0000256" key="1">
    <source>
        <dbReference type="SAM" id="Phobius"/>
    </source>
</evidence>
<dbReference type="GO" id="GO:0140359">
    <property type="term" value="F:ABC-type transporter activity"/>
    <property type="evidence" value="ECO:0007669"/>
    <property type="project" value="InterPro"/>
</dbReference>
<sequence length="332" mass="37252">MNNVGLYPLVHNETVKIWKKKRFFVILLILAALIPMFTYAQMKVAQNNKKQFGTQDWRLETQQQIRDYTNRLSSNRVPEEWKKYMRVQVKVLQFYLDKNVDPKAPNGVTFTSTFMANAIGLFIPLMVMVIGSDLVSSEHSSGTIKLLLTRPVRRWKVLASKYIALVFYISLTVFATTALAYLISGLVFGYGGWDLPMFTGFKIVGAEVDMAYVHPVPAWLYLLMQLGLIWFAALIVGLMSIMVSVLVRSTAAGMGIMLAVLIAGSILTNMVSSWQTAKYLFMVNLSLTDYLAGRLPPIEGMTLGFSLAVLSAWGIASLIASFWAFTRKDILN</sequence>
<dbReference type="Pfam" id="PF12679">
    <property type="entry name" value="ABC2_membrane_2"/>
    <property type="match status" value="1"/>
</dbReference>
<keyword evidence="1" id="KW-0472">Membrane</keyword>
<keyword evidence="1" id="KW-0812">Transmembrane</keyword>
<keyword evidence="3" id="KW-1185">Reference proteome</keyword>
<dbReference type="PANTHER" id="PTHR37305:SF2">
    <property type="entry name" value="BACITRACIN TRANSPORT PERMEASE PROTEIN BCRB"/>
    <property type="match status" value="1"/>
</dbReference>
<comment type="caution">
    <text evidence="2">The sequence shown here is derived from an EMBL/GenBank/DDBJ whole genome shotgun (WGS) entry which is preliminary data.</text>
</comment>
<evidence type="ECO:0000313" key="3">
    <source>
        <dbReference type="Proteomes" id="UP000247476"/>
    </source>
</evidence>
<feature type="transmembrane region" description="Helical" evidence="1">
    <location>
        <begin position="303"/>
        <end position="325"/>
    </location>
</feature>
<feature type="transmembrane region" description="Helical" evidence="1">
    <location>
        <begin position="114"/>
        <end position="135"/>
    </location>
</feature>
<evidence type="ECO:0000313" key="2">
    <source>
        <dbReference type="EMBL" id="PYI54831.1"/>
    </source>
</evidence>
<name>A0A2V5K654_9BACL</name>
<dbReference type="AlphaFoldDB" id="A0A2V5K654"/>
<dbReference type="EMBL" id="QJVJ01000004">
    <property type="protein sequence ID" value="PYI54831.1"/>
    <property type="molecule type" value="Genomic_DNA"/>
</dbReference>
<gene>
    <name evidence="2" type="ORF">DLM86_09770</name>
</gene>
<protein>
    <submittedName>
        <fullName evidence="2">ABC transporter permease</fullName>
    </submittedName>
</protein>
<feature type="transmembrane region" description="Helical" evidence="1">
    <location>
        <begin position="218"/>
        <end position="247"/>
    </location>
</feature>
<feature type="transmembrane region" description="Helical" evidence="1">
    <location>
        <begin position="254"/>
        <end position="274"/>
    </location>
</feature>
<feature type="transmembrane region" description="Helical" evidence="1">
    <location>
        <begin position="23"/>
        <end position="42"/>
    </location>
</feature>